<keyword evidence="5" id="KW-1185">Reference proteome</keyword>
<dbReference type="Gene3D" id="3.40.640.10">
    <property type="entry name" value="Type I PLP-dependent aspartate aminotransferase-like (Major domain)"/>
    <property type="match status" value="1"/>
</dbReference>
<evidence type="ECO:0000313" key="4">
    <source>
        <dbReference type="EMBL" id="PWN22054.1"/>
    </source>
</evidence>
<protein>
    <submittedName>
        <fullName evidence="4">PLP-dependent transferase</fullName>
    </submittedName>
</protein>
<dbReference type="OrthoDB" id="7042322at2759"/>
<dbReference type="PROSITE" id="PS00105">
    <property type="entry name" value="AA_TRANSFER_CLASS_1"/>
    <property type="match status" value="1"/>
</dbReference>
<dbReference type="GeneID" id="37011976"/>
<proteinExistence type="inferred from homology"/>
<sequence>MSSSRLPLFSLAPSLAIHTPASPISVAQAWQKSYPAPQCPFTAGTGASSTLPPFLNLSQGVPGQLPSAAFRSRLRDEAAKDLHHSYSLAAPALRQNLARQINEVYRRGEDAEGRGAVGEHDICVTAGCNSASEFVFRMLCQPGANEAVVIPTPFYFNHSMQLLSLSVEPVPLPSSPPAYLPSPTAFESLLKEHSASQSLPKIKALVLVTPNNPTGSIYPPQLIAEFGKICKREGIALVLDETYREFLISDEEEGGVKAPHELFKDGLGDDKEWEWRQTVIHLYSFSKSFAIPGHRLGAIISHPSLFSPPPPSPTTPATFGPLAKALDNTLIVPPRVDTQNVVAWSMFDEDEVRGRREVARELKRRGEVFRRGMKRVIAEGDFEKWELGGSALAGKSLAELGWEIESLGGYYAFVRHPFNRDVPQGEELLSSSQVAEALASLFGVGILAADGFMPDQSKAVARDVCANLLRFSLANVADSRILEEDLPVRLALMSRFVELRGKKAVFRSGS</sequence>
<dbReference type="RefSeq" id="XP_025349214.1">
    <property type="nucleotide sequence ID" value="XM_025490242.1"/>
</dbReference>
<dbReference type="InterPro" id="IPR015424">
    <property type="entry name" value="PyrdxlP-dep_Trfase"/>
</dbReference>
<dbReference type="Proteomes" id="UP000245942">
    <property type="component" value="Unassembled WGS sequence"/>
</dbReference>
<evidence type="ECO:0000259" key="3">
    <source>
        <dbReference type="Pfam" id="PF00155"/>
    </source>
</evidence>
<feature type="domain" description="Aminotransferase class I/classII large" evidence="3">
    <location>
        <begin position="54"/>
        <end position="317"/>
    </location>
</feature>
<evidence type="ECO:0000313" key="5">
    <source>
        <dbReference type="Proteomes" id="UP000245942"/>
    </source>
</evidence>
<dbReference type="CDD" id="cd00609">
    <property type="entry name" value="AAT_like"/>
    <property type="match status" value="1"/>
</dbReference>
<gene>
    <name evidence="4" type="ORF">BCV69DRAFT_247240</name>
</gene>
<reference evidence="4 5" key="1">
    <citation type="journal article" date="2018" name="Mol. Biol. Evol.">
        <title>Broad Genomic Sampling Reveals a Smut Pathogenic Ancestry of the Fungal Clade Ustilaginomycotina.</title>
        <authorList>
            <person name="Kijpornyongpan T."/>
            <person name="Mondo S.J."/>
            <person name="Barry K."/>
            <person name="Sandor L."/>
            <person name="Lee J."/>
            <person name="Lipzen A."/>
            <person name="Pangilinan J."/>
            <person name="LaButti K."/>
            <person name="Hainaut M."/>
            <person name="Henrissat B."/>
            <person name="Grigoriev I.V."/>
            <person name="Spatafora J.W."/>
            <person name="Aime M.C."/>
        </authorList>
    </citation>
    <scope>NUCLEOTIDE SEQUENCE [LARGE SCALE GENOMIC DNA]</scope>
    <source>
        <strain evidence="4 5">MCA 4718</strain>
    </source>
</reference>
<keyword evidence="4" id="KW-0808">Transferase</keyword>
<dbReference type="AlphaFoldDB" id="A0A316UB28"/>
<dbReference type="Pfam" id="PF00155">
    <property type="entry name" value="Aminotran_1_2"/>
    <property type="match status" value="1"/>
</dbReference>
<dbReference type="PANTHER" id="PTHR43795:SF12">
    <property type="entry name" value="AROMATIC AMINOTRANSFERASE ISS1"/>
    <property type="match status" value="1"/>
</dbReference>
<dbReference type="SUPFAM" id="SSF53383">
    <property type="entry name" value="PLP-dependent transferases"/>
    <property type="match status" value="1"/>
</dbReference>
<dbReference type="STRING" id="1684307.A0A316UB28"/>
<evidence type="ECO:0000256" key="2">
    <source>
        <dbReference type="ARBA" id="ARBA00022898"/>
    </source>
</evidence>
<dbReference type="GO" id="GO:0030170">
    <property type="term" value="F:pyridoxal phosphate binding"/>
    <property type="evidence" value="ECO:0007669"/>
    <property type="project" value="InterPro"/>
</dbReference>
<organism evidence="4 5">
    <name type="scientific">Pseudomicrostroma glucosiphilum</name>
    <dbReference type="NCBI Taxonomy" id="1684307"/>
    <lineage>
        <taxon>Eukaryota</taxon>
        <taxon>Fungi</taxon>
        <taxon>Dikarya</taxon>
        <taxon>Basidiomycota</taxon>
        <taxon>Ustilaginomycotina</taxon>
        <taxon>Exobasidiomycetes</taxon>
        <taxon>Microstromatales</taxon>
        <taxon>Microstromatales incertae sedis</taxon>
        <taxon>Pseudomicrostroma</taxon>
    </lineage>
</organism>
<dbReference type="EMBL" id="KZ819324">
    <property type="protein sequence ID" value="PWN22054.1"/>
    <property type="molecule type" value="Genomic_DNA"/>
</dbReference>
<keyword evidence="2" id="KW-0663">Pyridoxal phosphate</keyword>
<accession>A0A316UB28</accession>
<name>A0A316UB28_9BASI</name>
<dbReference type="InterPro" id="IPR015421">
    <property type="entry name" value="PyrdxlP-dep_Trfase_major"/>
</dbReference>
<dbReference type="GO" id="GO:0006520">
    <property type="term" value="P:amino acid metabolic process"/>
    <property type="evidence" value="ECO:0007669"/>
    <property type="project" value="TreeGrafter"/>
</dbReference>
<dbReference type="InterPro" id="IPR050478">
    <property type="entry name" value="Ethylene_sulfur-biosynth"/>
</dbReference>
<dbReference type="GO" id="GO:0008483">
    <property type="term" value="F:transaminase activity"/>
    <property type="evidence" value="ECO:0007669"/>
    <property type="project" value="TreeGrafter"/>
</dbReference>
<comment type="similarity">
    <text evidence="1">Belongs to the class-I pyridoxal-phosphate-dependent aminotransferase family.</text>
</comment>
<dbReference type="InterPro" id="IPR004839">
    <property type="entry name" value="Aminotransferase_I/II_large"/>
</dbReference>
<dbReference type="PANTHER" id="PTHR43795">
    <property type="entry name" value="BIFUNCTIONAL ASPARTATE AMINOTRANSFERASE AND GLUTAMATE/ASPARTATE-PREPHENATE AMINOTRANSFERASE-RELATED"/>
    <property type="match status" value="1"/>
</dbReference>
<evidence type="ECO:0000256" key="1">
    <source>
        <dbReference type="ARBA" id="ARBA00007441"/>
    </source>
</evidence>
<dbReference type="InterPro" id="IPR004838">
    <property type="entry name" value="NHTrfase_class1_PyrdxlP-BS"/>
</dbReference>